<comment type="caution">
    <text evidence="5">The sequence shown here is derived from an EMBL/GenBank/DDBJ whole genome shotgun (WGS) entry which is preliminary data.</text>
</comment>
<keyword evidence="3" id="KW-0732">Signal</keyword>
<keyword evidence="2" id="KW-1133">Transmembrane helix</keyword>
<dbReference type="AlphaFoldDB" id="A0A1F6DFT8"/>
<feature type="signal peptide" evidence="3">
    <location>
        <begin position="1"/>
        <end position="28"/>
    </location>
</feature>
<dbReference type="Proteomes" id="UP000178794">
    <property type="component" value="Unassembled WGS sequence"/>
</dbReference>
<evidence type="ECO:0000256" key="1">
    <source>
        <dbReference type="ARBA" id="ARBA00022737"/>
    </source>
</evidence>
<evidence type="ECO:0000259" key="4">
    <source>
        <dbReference type="PROSITE" id="PS50825"/>
    </source>
</evidence>
<feature type="transmembrane region" description="Helical" evidence="2">
    <location>
        <begin position="474"/>
        <end position="494"/>
    </location>
</feature>
<reference evidence="5 6" key="1">
    <citation type="journal article" date="2016" name="Nat. Commun.">
        <title>Thousands of microbial genomes shed light on interconnected biogeochemical processes in an aquifer system.</title>
        <authorList>
            <person name="Anantharaman K."/>
            <person name="Brown C.T."/>
            <person name="Hug L.A."/>
            <person name="Sharon I."/>
            <person name="Castelle C.J."/>
            <person name="Probst A.J."/>
            <person name="Thomas B.C."/>
            <person name="Singh A."/>
            <person name="Wilkins M.J."/>
            <person name="Karaoz U."/>
            <person name="Brodie E.L."/>
            <person name="Williams K.H."/>
            <person name="Hubbard S.S."/>
            <person name="Banfield J.F."/>
        </authorList>
    </citation>
    <scope>NUCLEOTIDE SEQUENCE [LARGE SCALE GENOMIC DNA]</scope>
</reference>
<name>A0A1F6DFT8_9BACT</name>
<accession>A0A1F6DFT8</accession>
<keyword evidence="1" id="KW-0677">Repeat</keyword>
<dbReference type="STRING" id="1798492.A3C89_00515"/>
<keyword evidence="2" id="KW-0472">Membrane</keyword>
<dbReference type="InterPro" id="IPR003410">
    <property type="entry name" value="HYR_dom"/>
</dbReference>
<feature type="domain" description="HYR" evidence="4">
    <location>
        <begin position="169"/>
        <end position="263"/>
    </location>
</feature>
<evidence type="ECO:0000256" key="3">
    <source>
        <dbReference type="SAM" id="SignalP"/>
    </source>
</evidence>
<evidence type="ECO:0000256" key="2">
    <source>
        <dbReference type="SAM" id="Phobius"/>
    </source>
</evidence>
<keyword evidence="2" id="KW-0812">Transmembrane</keyword>
<feature type="chain" id="PRO_5009523830" description="HYR domain-containing protein" evidence="3">
    <location>
        <begin position="29"/>
        <end position="618"/>
    </location>
</feature>
<gene>
    <name evidence="5" type="ORF">A3C89_00515</name>
</gene>
<proteinExistence type="predicted"/>
<evidence type="ECO:0000313" key="5">
    <source>
        <dbReference type="EMBL" id="OGG60236.1"/>
    </source>
</evidence>
<organism evidence="5 6">
    <name type="scientific">Candidatus Kaiserbacteria bacterium RIFCSPHIGHO2_02_FULL_50_50</name>
    <dbReference type="NCBI Taxonomy" id="1798492"/>
    <lineage>
        <taxon>Bacteria</taxon>
        <taxon>Candidatus Kaiseribacteriota</taxon>
    </lineage>
</organism>
<dbReference type="EMBL" id="MFLF01000008">
    <property type="protein sequence ID" value="OGG60236.1"/>
    <property type="molecule type" value="Genomic_DNA"/>
</dbReference>
<evidence type="ECO:0000313" key="6">
    <source>
        <dbReference type="Proteomes" id="UP000178794"/>
    </source>
</evidence>
<protein>
    <recommendedName>
        <fullName evidence="4">HYR domain-containing protein</fullName>
    </recommendedName>
</protein>
<dbReference type="PROSITE" id="PS50825">
    <property type="entry name" value="HYR"/>
    <property type="match status" value="1"/>
</dbReference>
<sequence length="618" mass="68327">MNIISKITSGVAIALLTISLALPGVVRADAWDWNYDYEYGSTGSDYSYDYGSTDYEYSYDYGSTDWNYDYDYGSTNWDTTYDYGSTDWNYDYDYGSTDWNYDYDYGSTDWNYDYDYGSTDWSYEEPSYDWSYEEPSYSYESPSYDWYYEAPTYSYDWTYEEPTYDWWYEEDPEPTTPTAPNPVCNLSLSDSSIDRGDAVTLSWGGANTNRVVITDSNGETIVSTTDVSSSREIYPRESTTFTMKATNAKGKVDTCTKSITVKTPSTPDTPNPVCKLTLSDSSIDEGDSVTITWKATDATRVVIKDEDGDTIVSTDDTSDSKTVYPRESTTFTMKAYNAEGEVDTCTKSLDVDEDEPTTRAKRPICELRVSDTVVRKGLPVLLTWDNTRAKEMTIRDQYGNVIISADNNTSRSANSGRQTVIPNQDVTYTMKVKNSAGTDTCSVSVDTTDNGAISVDRVPLAAVPYTGFDAGPTMMALFYVLLGIWAVAIAYYVMHRKYGVAVPFMAPAAPAPVASVAASVATAPVTAASGIANLPTDDNFEKMFGGVAEEPTFSLAQYAAQEHVFVTDEVIAAVQASAHTAFAQKAMFDALVAKARGAYPTEHGWLTIDSTRYAALNA</sequence>